<feature type="non-terminal residue" evidence="2">
    <location>
        <position position="190"/>
    </location>
</feature>
<dbReference type="Proteomes" id="UP001607302">
    <property type="component" value="Unassembled WGS sequence"/>
</dbReference>
<keyword evidence="1" id="KW-1133">Transmembrane helix</keyword>
<dbReference type="AlphaFoldDB" id="A0ABD1ZYJ5"/>
<keyword evidence="3" id="KW-1185">Reference proteome</keyword>
<evidence type="ECO:0000313" key="3">
    <source>
        <dbReference type="Proteomes" id="UP001607302"/>
    </source>
</evidence>
<keyword evidence="1" id="KW-0472">Membrane</keyword>
<accession>A0ABD1ZYJ5</accession>
<evidence type="ECO:0000313" key="2">
    <source>
        <dbReference type="EMBL" id="KAL2713242.1"/>
    </source>
</evidence>
<evidence type="ECO:0000256" key="1">
    <source>
        <dbReference type="SAM" id="Phobius"/>
    </source>
</evidence>
<feature type="transmembrane region" description="Helical" evidence="1">
    <location>
        <begin position="119"/>
        <end position="142"/>
    </location>
</feature>
<reference evidence="2 3" key="1">
    <citation type="journal article" date="2024" name="Ann. Entomol. Soc. Am.">
        <title>Genomic analyses of the southern and eastern yellowjacket wasps (Hymenoptera: Vespidae) reveal evolutionary signatures of social life.</title>
        <authorList>
            <person name="Catto M.A."/>
            <person name="Caine P.B."/>
            <person name="Orr S.E."/>
            <person name="Hunt B.G."/>
            <person name="Goodisman M.A.D."/>
        </authorList>
    </citation>
    <scope>NUCLEOTIDE SEQUENCE [LARGE SCALE GENOMIC DNA]</scope>
    <source>
        <strain evidence="2">233</strain>
        <tissue evidence="2">Head and thorax</tissue>
    </source>
</reference>
<name>A0ABD1ZYJ5_VESSQ</name>
<gene>
    <name evidence="2" type="ORF">V1478_016940</name>
</gene>
<comment type="caution">
    <text evidence="2">The sequence shown here is derived from an EMBL/GenBank/DDBJ whole genome shotgun (WGS) entry which is preliminary data.</text>
</comment>
<keyword evidence="1" id="KW-0812">Transmembrane</keyword>
<sequence length="190" mass="22407">MKQILNNIRLYCVCKNWKLAIYTSEQLNRIDMKVPCNLVPIETGDVYSFAVILSKHNPFTDIINFQIPKSININFHLMYTISLTWFSLQKYIDNGMINRFKYRFKEESSDIIKHQSVPLINVITLIVLFSIGIVLSTCLLIIEKCIFVRRRKNKSMVHRMPSIKSSVYHLKKKKIIGNITKNYRNNKYAR</sequence>
<organism evidence="2 3">
    <name type="scientific">Vespula squamosa</name>
    <name type="common">Southern yellow jacket</name>
    <name type="synonym">Wasp</name>
    <dbReference type="NCBI Taxonomy" id="30214"/>
    <lineage>
        <taxon>Eukaryota</taxon>
        <taxon>Metazoa</taxon>
        <taxon>Ecdysozoa</taxon>
        <taxon>Arthropoda</taxon>
        <taxon>Hexapoda</taxon>
        <taxon>Insecta</taxon>
        <taxon>Pterygota</taxon>
        <taxon>Neoptera</taxon>
        <taxon>Endopterygota</taxon>
        <taxon>Hymenoptera</taxon>
        <taxon>Apocrita</taxon>
        <taxon>Aculeata</taxon>
        <taxon>Vespoidea</taxon>
        <taxon>Vespidae</taxon>
        <taxon>Vespinae</taxon>
        <taxon>Vespula</taxon>
    </lineage>
</organism>
<protein>
    <submittedName>
        <fullName evidence="2">Glutamate receptor 3-like isoform X3</fullName>
    </submittedName>
</protein>
<dbReference type="EMBL" id="JAUDFV010000158">
    <property type="protein sequence ID" value="KAL2713242.1"/>
    <property type="molecule type" value="Genomic_DNA"/>
</dbReference>
<proteinExistence type="predicted"/>